<evidence type="ECO:0000256" key="4">
    <source>
        <dbReference type="ARBA" id="ARBA00012448"/>
    </source>
</evidence>
<dbReference type="UniPathway" id="UPA00219"/>
<keyword evidence="10" id="KW-0573">Peptidoglycan synthesis</keyword>
<keyword evidence="5 17" id="KW-0121">Carboxypeptidase</keyword>
<dbReference type="Proteomes" id="UP000013523">
    <property type="component" value="Chromosome"/>
</dbReference>
<keyword evidence="18" id="KW-1185">Reference proteome</keyword>
<dbReference type="InterPro" id="IPR001967">
    <property type="entry name" value="Peptidase_S11_N"/>
</dbReference>
<evidence type="ECO:0000256" key="9">
    <source>
        <dbReference type="ARBA" id="ARBA00022960"/>
    </source>
</evidence>
<reference evidence="17 18" key="1">
    <citation type="submission" date="2012-01" db="EMBL/GenBank/DDBJ databases">
        <title>Complete sequence of chromosome of Clostridium pasteurianum BC1.</title>
        <authorList>
            <consortium name="US DOE Joint Genome Institute"/>
            <person name="Lucas S."/>
            <person name="Han J."/>
            <person name="Lapidus A."/>
            <person name="Cheng J.-F."/>
            <person name="Goodwin L."/>
            <person name="Pitluck S."/>
            <person name="Peters L."/>
            <person name="Mikhailova N."/>
            <person name="Teshima H."/>
            <person name="Detter J.C."/>
            <person name="Han C."/>
            <person name="Tapia R."/>
            <person name="Land M."/>
            <person name="Hauser L."/>
            <person name="Kyrpides N."/>
            <person name="Ivanova N."/>
            <person name="Pagani I."/>
            <person name="Dunn J."/>
            <person name="Taghavi S."/>
            <person name="Francis A."/>
            <person name="van der Lelie D."/>
            <person name="Woyke T."/>
        </authorList>
    </citation>
    <scope>NUCLEOTIDE SEQUENCE [LARGE SCALE GENOMIC DNA]</scope>
    <source>
        <strain evidence="17 18">BC1</strain>
    </source>
</reference>
<evidence type="ECO:0000256" key="3">
    <source>
        <dbReference type="ARBA" id="ARBA00007164"/>
    </source>
</evidence>
<dbReference type="InterPro" id="IPR018044">
    <property type="entry name" value="Peptidase_S11"/>
</dbReference>
<evidence type="ECO:0000256" key="8">
    <source>
        <dbReference type="ARBA" id="ARBA00022801"/>
    </source>
</evidence>
<evidence type="ECO:0000256" key="13">
    <source>
        <dbReference type="PIRSR" id="PIRSR618044-1"/>
    </source>
</evidence>
<dbReference type="RefSeq" id="WP_015615854.1">
    <property type="nucleotide sequence ID" value="NC_021182.1"/>
</dbReference>
<dbReference type="Gene3D" id="2.60.410.10">
    <property type="entry name" value="D-Ala-D-Ala carboxypeptidase, C-terminal domain"/>
    <property type="match status" value="1"/>
</dbReference>
<dbReference type="InterPro" id="IPR037167">
    <property type="entry name" value="Peptidase_S11_C_sf"/>
</dbReference>
<dbReference type="SMART" id="SM00936">
    <property type="entry name" value="PBP5_C"/>
    <property type="match status" value="1"/>
</dbReference>
<dbReference type="KEGG" id="cpas:Clopa_2711"/>
<evidence type="ECO:0000256" key="11">
    <source>
        <dbReference type="ARBA" id="ARBA00023316"/>
    </source>
</evidence>
<protein>
    <recommendedName>
        <fullName evidence="4">serine-type D-Ala-D-Ala carboxypeptidase</fullName>
        <ecNumber evidence="4">3.4.16.4</ecNumber>
    </recommendedName>
</protein>
<dbReference type="EC" id="3.4.16.4" evidence="4"/>
<name>R4K370_CLOPA</name>
<evidence type="ECO:0000259" key="16">
    <source>
        <dbReference type="SMART" id="SM00936"/>
    </source>
</evidence>
<keyword evidence="6" id="KW-0645">Protease</keyword>
<evidence type="ECO:0000313" key="18">
    <source>
        <dbReference type="Proteomes" id="UP000013523"/>
    </source>
</evidence>
<dbReference type="SUPFAM" id="SSF69189">
    <property type="entry name" value="Penicillin-binding protein associated domain"/>
    <property type="match status" value="1"/>
</dbReference>
<dbReference type="InterPro" id="IPR015956">
    <property type="entry name" value="Peniciliin-bd_prot_C_sf"/>
</dbReference>
<feature type="active site" evidence="13">
    <location>
        <position position="117"/>
    </location>
</feature>
<dbReference type="STRING" id="86416.Clopa_2711"/>
<evidence type="ECO:0000256" key="2">
    <source>
        <dbReference type="ARBA" id="ARBA00004752"/>
    </source>
</evidence>
<dbReference type="Pfam" id="PF07943">
    <property type="entry name" value="PBP5_C"/>
    <property type="match status" value="1"/>
</dbReference>
<comment type="pathway">
    <text evidence="2">Cell wall biogenesis; peptidoglycan biosynthesis.</text>
</comment>
<dbReference type="InterPro" id="IPR012907">
    <property type="entry name" value="Peptidase_S11_C"/>
</dbReference>
<comment type="function">
    <text evidence="1">Removes C-terminal D-alanyl residues from sugar-peptide cell wall precursors.</text>
</comment>
<dbReference type="AlphaFoldDB" id="R4K370"/>
<evidence type="ECO:0000256" key="7">
    <source>
        <dbReference type="ARBA" id="ARBA00022729"/>
    </source>
</evidence>
<dbReference type="PRINTS" id="PR00725">
    <property type="entry name" value="DADACBPTASE1"/>
</dbReference>
<organism evidence="17 18">
    <name type="scientific">Clostridium pasteurianum BC1</name>
    <dbReference type="NCBI Taxonomy" id="86416"/>
    <lineage>
        <taxon>Bacteria</taxon>
        <taxon>Bacillati</taxon>
        <taxon>Bacillota</taxon>
        <taxon>Clostridia</taxon>
        <taxon>Eubacteriales</taxon>
        <taxon>Clostridiaceae</taxon>
        <taxon>Clostridium</taxon>
    </lineage>
</organism>
<keyword evidence="9" id="KW-0133">Cell shape</keyword>
<dbReference type="InterPro" id="IPR012338">
    <property type="entry name" value="Beta-lactam/transpept-like"/>
</dbReference>
<dbReference type="Pfam" id="PF00768">
    <property type="entry name" value="Peptidase_S11"/>
    <property type="match status" value="1"/>
</dbReference>
<evidence type="ECO:0000256" key="5">
    <source>
        <dbReference type="ARBA" id="ARBA00022645"/>
    </source>
</evidence>
<evidence type="ECO:0000256" key="12">
    <source>
        <dbReference type="ARBA" id="ARBA00034000"/>
    </source>
</evidence>
<dbReference type="HOGENOM" id="CLU_027070_7_0_9"/>
<dbReference type="GO" id="GO:0008360">
    <property type="term" value="P:regulation of cell shape"/>
    <property type="evidence" value="ECO:0007669"/>
    <property type="project" value="UniProtKB-KW"/>
</dbReference>
<proteinExistence type="inferred from homology"/>
<feature type="active site" description="Proton acceptor" evidence="13">
    <location>
        <position position="65"/>
    </location>
</feature>
<feature type="domain" description="Peptidase S11 D-Ala-D-Ala carboxypeptidase A C-terminal" evidence="16">
    <location>
        <begin position="269"/>
        <end position="355"/>
    </location>
</feature>
<feature type="binding site" evidence="14">
    <location>
        <position position="222"/>
    </location>
    <ligand>
        <name>substrate</name>
    </ligand>
</feature>
<evidence type="ECO:0000313" key="17">
    <source>
        <dbReference type="EMBL" id="AGK97557.1"/>
    </source>
</evidence>
<evidence type="ECO:0000256" key="14">
    <source>
        <dbReference type="PIRSR" id="PIRSR618044-2"/>
    </source>
</evidence>
<comment type="catalytic activity">
    <reaction evidence="12">
        <text>Preferential cleavage: (Ac)2-L-Lys-D-Ala-|-D-Ala. Also transpeptidation of peptidyl-alanyl moieties that are N-acyl substituents of D-alanine.</text>
        <dbReference type="EC" id="3.4.16.4"/>
    </reaction>
</comment>
<dbReference type="SUPFAM" id="SSF56601">
    <property type="entry name" value="beta-lactamase/transpeptidase-like"/>
    <property type="match status" value="1"/>
</dbReference>
<sequence length="370" mass="41211">MKIKKLNRVIISIISFCLINMVSCNVYAEVINVNARAAIAIDSKSKRVLYEKNSDMILPMASTTKIMTALVVIKYGNLDEKITISKTAAGIRGSTVGYKEGESITERELLYGLMFRSGNDAAIALAEGIGKSIDGFSKLMNEYAAEIGAFNSHFESPHGLDSENHYCTAYDLALITAKAKENKLFNDIVSCKDVVAEDMDFTRDYHNINKILYQIPGANGVKTGSTGKAGKCLVTSVDIDGHDVIFVVLNCTPRWKETGKIYKYVKDNYSYKKLYSKDELIAEVPVNKKNKIKLSLKNDLVLPCENNKNYTTKYVVPKVATQTVNKGDNFGKIQVYEDDKLVYSEPLIAANTVNAHNSIINNFFKRVNRE</sequence>
<keyword evidence="11" id="KW-0961">Cell wall biogenesis/degradation</keyword>
<keyword evidence="8" id="KW-0378">Hydrolase</keyword>
<accession>R4K370</accession>
<dbReference type="PANTHER" id="PTHR21581">
    <property type="entry name" value="D-ALANYL-D-ALANINE CARBOXYPEPTIDASE"/>
    <property type="match status" value="1"/>
</dbReference>
<keyword evidence="7" id="KW-0732">Signal</keyword>
<dbReference type="EMBL" id="CP003261">
    <property type="protein sequence ID" value="AGK97557.1"/>
    <property type="molecule type" value="Genomic_DNA"/>
</dbReference>
<comment type="similarity">
    <text evidence="3 15">Belongs to the peptidase S11 family.</text>
</comment>
<evidence type="ECO:0000256" key="6">
    <source>
        <dbReference type="ARBA" id="ARBA00022670"/>
    </source>
</evidence>
<dbReference type="GO" id="GO:0071555">
    <property type="term" value="P:cell wall organization"/>
    <property type="evidence" value="ECO:0007669"/>
    <property type="project" value="UniProtKB-KW"/>
</dbReference>
<dbReference type="Gene3D" id="3.40.710.10">
    <property type="entry name" value="DD-peptidase/beta-lactamase superfamily"/>
    <property type="match status" value="1"/>
</dbReference>
<evidence type="ECO:0000256" key="15">
    <source>
        <dbReference type="RuleBase" id="RU004016"/>
    </source>
</evidence>
<dbReference type="eggNOG" id="COG1686">
    <property type="taxonomic scope" value="Bacteria"/>
</dbReference>
<dbReference type="GO" id="GO:0006508">
    <property type="term" value="P:proteolysis"/>
    <property type="evidence" value="ECO:0007669"/>
    <property type="project" value="UniProtKB-KW"/>
</dbReference>
<evidence type="ECO:0000256" key="1">
    <source>
        <dbReference type="ARBA" id="ARBA00003217"/>
    </source>
</evidence>
<feature type="active site" description="Acyl-ester intermediate" evidence="13">
    <location>
        <position position="62"/>
    </location>
</feature>
<dbReference type="GO" id="GO:0009252">
    <property type="term" value="P:peptidoglycan biosynthetic process"/>
    <property type="evidence" value="ECO:0007669"/>
    <property type="project" value="UniProtKB-UniPathway"/>
</dbReference>
<evidence type="ECO:0000256" key="10">
    <source>
        <dbReference type="ARBA" id="ARBA00022984"/>
    </source>
</evidence>
<dbReference type="GO" id="GO:0009002">
    <property type="term" value="F:serine-type D-Ala-D-Ala carboxypeptidase activity"/>
    <property type="evidence" value="ECO:0007669"/>
    <property type="project" value="UniProtKB-EC"/>
</dbReference>
<dbReference type="PATRIC" id="fig|86416.3.peg.2700"/>
<dbReference type="PANTHER" id="PTHR21581:SF33">
    <property type="entry name" value="D-ALANYL-D-ALANINE CARBOXYPEPTIDASE DACB"/>
    <property type="match status" value="1"/>
</dbReference>
<gene>
    <name evidence="17" type="ORF">Clopa_2711</name>
</gene>
<dbReference type="OrthoDB" id="9791132at2"/>